<sequence length="365" mass="40988">MEMKTESKEEQWTDSISQSSSSRSSSITSDSSDGHFDIRHFPLPKPTLSAAEAQKQRETHQAYTSSVSSYTGSSWSSVHQNNLADLPGYDPNRIPSSVFISKPSNSADWSIASNESLFSIHDGNFSISTKENQGVPAGLRLSEIPRFEEPVHEITESKPVPLPLPPPQVQVKKPTEPEKEMILEKKPNNEEEESDSEINNDDQTEITELESDKEHEEEEGEDMFEEKFETQEKKEEVEDARDNKTEDTNSTVSHSPTISCRSDASNNSVCSFAFPVLQKEDGMDTTPSLEIRGSVSHKTRPEYLQPQSPMQTAQPEQLPHSVPQPQSQPQRNASKKTESQTQSPKSWTNGCFSCFHCPSKCWFFK</sequence>
<evidence type="ECO:0000313" key="2">
    <source>
        <dbReference type="EMBL" id="CAH8355379.1"/>
    </source>
</evidence>
<dbReference type="PANTHER" id="PTHR33673">
    <property type="entry name" value="SUPPRESSOR SRP40-LIKE PROTEIN"/>
    <property type="match status" value="1"/>
</dbReference>
<dbReference type="Proteomes" id="UP001642260">
    <property type="component" value="Unassembled WGS sequence"/>
</dbReference>
<feature type="compositionally biased region" description="Basic and acidic residues" evidence="1">
    <location>
        <begin position="1"/>
        <end position="11"/>
    </location>
</feature>
<feature type="compositionally biased region" description="Acidic residues" evidence="1">
    <location>
        <begin position="190"/>
        <end position="224"/>
    </location>
</feature>
<feature type="region of interest" description="Disordered" evidence="1">
    <location>
        <begin position="150"/>
        <end position="351"/>
    </location>
</feature>
<feature type="compositionally biased region" description="Basic and acidic residues" evidence="1">
    <location>
        <begin position="225"/>
        <end position="247"/>
    </location>
</feature>
<reference evidence="2 3" key="1">
    <citation type="submission" date="2022-03" db="EMBL/GenBank/DDBJ databases">
        <authorList>
            <person name="Macdonald S."/>
            <person name="Ahmed S."/>
            <person name="Newling K."/>
        </authorList>
    </citation>
    <scope>NUCLEOTIDE SEQUENCE [LARGE SCALE GENOMIC DNA]</scope>
</reference>
<accession>A0ABC8K8Z9</accession>
<gene>
    <name evidence="2" type="ORF">ERUC_LOCUS21134</name>
</gene>
<feature type="compositionally biased region" description="Low complexity" evidence="1">
    <location>
        <begin position="63"/>
        <end position="78"/>
    </location>
</feature>
<protein>
    <submittedName>
        <fullName evidence="2">Uncharacterized protein</fullName>
    </submittedName>
</protein>
<feature type="compositionally biased region" description="Polar residues" evidence="1">
    <location>
        <begin position="339"/>
        <end position="351"/>
    </location>
</feature>
<proteinExistence type="predicted"/>
<feature type="region of interest" description="Disordered" evidence="1">
    <location>
        <begin position="1"/>
        <end position="95"/>
    </location>
</feature>
<feature type="compositionally biased region" description="Basic and acidic residues" evidence="1">
    <location>
        <begin position="173"/>
        <end position="189"/>
    </location>
</feature>
<feature type="compositionally biased region" description="Polar residues" evidence="1">
    <location>
        <begin position="305"/>
        <end position="315"/>
    </location>
</feature>
<organism evidence="2 3">
    <name type="scientific">Eruca vesicaria subsp. sativa</name>
    <name type="common">Garden rocket</name>
    <name type="synonym">Eruca sativa</name>
    <dbReference type="NCBI Taxonomy" id="29727"/>
    <lineage>
        <taxon>Eukaryota</taxon>
        <taxon>Viridiplantae</taxon>
        <taxon>Streptophyta</taxon>
        <taxon>Embryophyta</taxon>
        <taxon>Tracheophyta</taxon>
        <taxon>Spermatophyta</taxon>
        <taxon>Magnoliopsida</taxon>
        <taxon>eudicotyledons</taxon>
        <taxon>Gunneridae</taxon>
        <taxon>Pentapetalae</taxon>
        <taxon>rosids</taxon>
        <taxon>malvids</taxon>
        <taxon>Brassicales</taxon>
        <taxon>Brassicaceae</taxon>
        <taxon>Brassiceae</taxon>
        <taxon>Eruca</taxon>
    </lineage>
</organism>
<dbReference type="EMBL" id="CAKOAT010207377">
    <property type="protein sequence ID" value="CAH8355379.1"/>
    <property type="molecule type" value="Genomic_DNA"/>
</dbReference>
<feature type="compositionally biased region" description="Low complexity" evidence="1">
    <location>
        <begin position="317"/>
        <end position="330"/>
    </location>
</feature>
<name>A0ABC8K8Z9_ERUVS</name>
<dbReference type="PANTHER" id="PTHR33673:SF26">
    <property type="entry name" value="PININ-LIKE PROTEIN"/>
    <property type="match status" value="1"/>
</dbReference>
<feature type="compositionally biased region" description="Polar residues" evidence="1">
    <location>
        <begin position="248"/>
        <end position="270"/>
    </location>
</feature>
<feature type="compositionally biased region" description="Low complexity" evidence="1">
    <location>
        <begin position="13"/>
        <end position="31"/>
    </location>
</feature>
<evidence type="ECO:0000313" key="3">
    <source>
        <dbReference type="Proteomes" id="UP001642260"/>
    </source>
</evidence>
<evidence type="ECO:0000256" key="1">
    <source>
        <dbReference type="SAM" id="MobiDB-lite"/>
    </source>
</evidence>
<dbReference type="AlphaFoldDB" id="A0ABC8K8Z9"/>
<keyword evidence="3" id="KW-1185">Reference proteome</keyword>
<comment type="caution">
    <text evidence="2">The sequence shown here is derived from an EMBL/GenBank/DDBJ whole genome shotgun (WGS) entry which is preliminary data.</text>
</comment>